<evidence type="ECO:0000256" key="5">
    <source>
        <dbReference type="ARBA" id="ARBA00022741"/>
    </source>
</evidence>
<evidence type="ECO:0000256" key="4">
    <source>
        <dbReference type="ARBA" id="ARBA00022695"/>
    </source>
</evidence>
<dbReference type="STRING" id="65357.A0A024GR75"/>
<evidence type="ECO:0000256" key="3">
    <source>
        <dbReference type="ARBA" id="ARBA00022679"/>
    </source>
</evidence>
<comment type="caution">
    <text evidence="9">The sequence shown here is derived from an EMBL/GenBank/DDBJ whole genome shotgun (WGS) entry which is preliminary data.</text>
</comment>
<organism evidence="9 10">
    <name type="scientific">Albugo candida</name>
    <dbReference type="NCBI Taxonomy" id="65357"/>
    <lineage>
        <taxon>Eukaryota</taxon>
        <taxon>Sar</taxon>
        <taxon>Stramenopiles</taxon>
        <taxon>Oomycota</taxon>
        <taxon>Peronosporomycetes</taxon>
        <taxon>Albuginales</taxon>
        <taxon>Albuginaceae</taxon>
        <taxon>Albugo</taxon>
    </lineage>
</organism>
<evidence type="ECO:0000259" key="8">
    <source>
        <dbReference type="Pfam" id="PF01467"/>
    </source>
</evidence>
<accession>A0A024GR75</accession>
<dbReference type="CDD" id="cd02165">
    <property type="entry name" value="NMNAT"/>
    <property type="match status" value="1"/>
</dbReference>
<dbReference type="Gene3D" id="3.40.50.620">
    <property type="entry name" value="HUPs"/>
    <property type="match status" value="1"/>
</dbReference>
<dbReference type="PANTHER" id="PTHR39321">
    <property type="entry name" value="NICOTINATE-NUCLEOTIDE ADENYLYLTRANSFERASE-RELATED"/>
    <property type="match status" value="1"/>
</dbReference>
<sequence>MRRVLLYGLSANPPTGFGGHLGLIRHFQQRETLDEIWILPVYRHMYEEKTNLACFHHRVAMCHLAVAALPHVEGMQVRVLETEKEVYEKINGDTEASAQFIRSAGTIDVINYLREQHPFTRFSLLLGMDAFADLLAGKWKNGKEILESTDAIDIIVVRRPGSRHLLEQADVNESIEILSVTGLQAISSTMARDCSDSQELCKYVERAVAEYIVNNRLYGFMS</sequence>
<dbReference type="InterPro" id="IPR014729">
    <property type="entry name" value="Rossmann-like_a/b/a_fold"/>
</dbReference>
<evidence type="ECO:0000256" key="6">
    <source>
        <dbReference type="ARBA" id="ARBA00022840"/>
    </source>
</evidence>
<dbReference type="GO" id="GO:0009435">
    <property type="term" value="P:NAD+ biosynthetic process"/>
    <property type="evidence" value="ECO:0007669"/>
    <property type="project" value="UniProtKB-UniPathway"/>
</dbReference>
<dbReference type="Proteomes" id="UP000053237">
    <property type="component" value="Unassembled WGS sequence"/>
</dbReference>
<reference evidence="9 10" key="1">
    <citation type="submission" date="2012-05" db="EMBL/GenBank/DDBJ databases">
        <title>Recombination and specialization in a pathogen metapopulation.</title>
        <authorList>
            <person name="Gardiner A."/>
            <person name="Kemen E."/>
            <person name="Schultz-Larsen T."/>
            <person name="MacLean D."/>
            <person name="Van Oosterhout C."/>
            <person name="Jones J.D.G."/>
        </authorList>
    </citation>
    <scope>NUCLEOTIDE SEQUENCE [LARGE SCALE GENOMIC DNA]</scope>
    <source>
        <strain evidence="9 10">Ac Nc2</strain>
    </source>
</reference>
<keyword evidence="3" id="KW-0808">Transferase</keyword>
<gene>
    <name evidence="9" type="ORF">BN9_103020</name>
</gene>
<dbReference type="EMBL" id="CAIX01000269">
    <property type="protein sequence ID" value="CCI49048.1"/>
    <property type="molecule type" value="Genomic_DNA"/>
</dbReference>
<evidence type="ECO:0000256" key="2">
    <source>
        <dbReference type="ARBA" id="ARBA00022642"/>
    </source>
</evidence>
<comment type="pathway">
    <text evidence="1">Cofactor biosynthesis; NAD(+) biosynthesis.</text>
</comment>
<dbReference type="InterPro" id="IPR005248">
    <property type="entry name" value="NadD/NMNAT"/>
</dbReference>
<evidence type="ECO:0000313" key="10">
    <source>
        <dbReference type="Proteomes" id="UP000053237"/>
    </source>
</evidence>
<keyword evidence="2" id="KW-0662">Pyridine nucleotide biosynthesis</keyword>
<dbReference type="UniPathway" id="UPA00253">
    <property type="reaction ID" value="UER00600"/>
</dbReference>
<protein>
    <recommendedName>
        <fullName evidence="8">Cytidyltransferase-like domain-containing protein</fullName>
    </recommendedName>
</protein>
<keyword evidence="7" id="KW-0520">NAD</keyword>
<keyword evidence="10" id="KW-1185">Reference proteome</keyword>
<dbReference type="GO" id="GO:0070566">
    <property type="term" value="F:adenylyltransferase activity"/>
    <property type="evidence" value="ECO:0007669"/>
    <property type="project" value="UniProtKB-ARBA"/>
</dbReference>
<dbReference type="GO" id="GO:0005524">
    <property type="term" value="F:ATP binding"/>
    <property type="evidence" value="ECO:0007669"/>
    <property type="project" value="UniProtKB-KW"/>
</dbReference>
<feature type="domain" description="Cytidyltransferase-like" evidence="8">
    <location>
        <begin position="19"/>
        <end position="192"/>
    </location>
</feature>
<dbReference type="OrthoDB" id="422187at2759"/>
<proteinExistence type="predicted"/>
<dbReference type="Pfam" id="PF01467">
    <property type="entry name" value="CTP_transf_like"/>
    <property type="match status" value="1"/>
</dbReference>
<name>A0A024GR75_9STRA</name>
<keyword evidence="6" id="KW-0067">ATP-binding</keyword>
<evidence type="ECO:0000313" key="9">
    <source>
        <dbReference type="EMBL" id="CCI49048.1"/>
    </source>
</evidence>
<keyword evidence="5" id="KW-0547">Nucleotide-binding</keyword>
<keyword evidence="4" id="KW-0548">Nucleotidyltransferase</keyword>
<evidence type="ECO:0000256" key="7">
    <source>
        <dbReference type="ARBA" id="ARBA00023027"/>
    </source>
</evidence>
<dbReference type="PANTHER" id="PTHR39321:SF3">
    <property type="entry name" value="PHOSPHOPANTETHEINE ADENYLYLTRANSFERASE"/>
    <property type="match status" value="1"/>
</dbReference>
<evidence type="ECO:0000256" key="1">
    <source>
        <dbReference type="ARBA" id="ARBA00004790"/>
    </source>
</evidence>
<dbReference type="SUPFAM" id="SSF52374">
    <property type="entry name" value="Nucleotidylyl transferase"/>
    <property type="match status" value="1"/>
</dbReference>
<dbReference type="InterPro" id="IPR004821">
    <property type="entry name" value="Cyt_trans-like"/>
</dbReference>
<dbReference type="InParanoid" id="A0A024GR75"/>
<dbReference type="AlphaFoldDB" id="A0A024GR75"/>